<evidence type="ECO:0000256" key="1">
    <source>
        <dbReference type="ARBA" id="ARBA00022741"/>
    </source>
</evidence>
<keyword evidence="5" id="KW-1185">Reference proteome</keyword>
<comment type="caution">
    <text evidence="4">The sequence shown here is derived from an EMBL/GenBank/DDBJ whole genome shotgun (WGS) entry which is preliminary data.</text>
</comment>
<proteinExistence type="predicted"/>
<accession>A0ABR2QUT7</accession>
<name>A0ABR2QUT7_9ROSI</name>
<dbReference type="EMBL" id="JBBPBN010000031">
    <property type="protein sequence ID" value="KAK9004221.1"/>
    <property type="molecule type" value="Genomic_DNA"/>
</dbReference>
<sequence length="87" mass="9956">MEAARAVFRPEFMNCVDEHSVPAFGPRTNKQYREIKGKFRSSLYPLEHVQTRIADKKIRLRVTDSAVQLLGNLGYDPNYGARTVKSD</sequence>
<dbReference type="Gene3D" id="1.10.8.60">
    <property type="match status" value="1"/>
</dbReference>
<protein>
    <recommendedName>
        <fullName evidence="3">Clp ATPase C-terminal domain-containing protein</fullName>
    </recommendedName>
</protein>
<evidence type="ECO:0000313" key="4">
    <source>
        <dbReference type="EMBL" id="KAK9004221.1"/>
    </source>
</evidence>
<keyword evidence="1" id="KW-0547">Nucleotide-binding</keyword>
<dbReference type="Pfam" id="PF10431">
    <property type="entry name" value="ClpB_D2-small"/>
    <property type="match status" value="1"/>
</dbReference>
<organism evidence="4 5">
    <name type="scientific">Hibiscus sabdariffa</name>
    <name type="common">roselle</name>
    <dbReference type="NCBI Taxonomy" id="183260"/>
    <lineage>
        <taxon>Eukaryota</taxon>
        <taxon>Viridiplantae</taxon>
        <taxon>Streptophyta</taxon>
        <taxon>Embryophyta</taxon>
        <taxon>Tracheophyta</taxon>
        <taxon>Spermatophyta</taxon>
        <taxon>Magnoliopsida</taxon>
        <taxon>eudicotyledons</taxon>
        <taxon>Gunneridae</taxon>
        <taxon>Pentapetalae</taxon>
        <taxon>rosids</taxon>
        <taxon>malvids</taxon>
        <taxon>Malvales</taxon>
        <taxon>Malvaceae</taxon>
        <taxon>Malvoideae</taxon>
        <taxon>Hibiscus</taxon>
    </lineage>
</organism>
<dbReference type="Proteomes" id="UP001396334">
    <property type="component" value="Unassembled WGS sequence"/>
</dbReference>
<dbReference type="PANTHER" id="PTHR11638:SF18">
    <property type="entry name" value="HEAT SHOCK PROTEIN 104"/>
    <property type="match status" value="1"/>
</dbReference>
<reference evidence="4 5" key="1">
    <citation type="journal article" date="2024" name="G3 (Bethesda)">
        <title>Genome assembly of Hibiscus sabdariffa L. provides insights into metabolisms of medicinal natural products.</title>
        <authorList>
            <person name="Kim T."/>
        </authorList>
    </citation>
    <scope>NUCLEOTIDE SEQUENCE [LARGE SCALE GENOMIC DNA]</scope>
    <source>
        <strain evidence="4">TK-2024</strain>
        <tissue evidence="4">Old leaves</tissue>
    </source>
</reference>
<feature type="domain" description="Clp ATPase C-terminal" evidence="3">
    <location>
        <begin position="46"/>
        <end position="85"/>
    </location>
</feature>
<keyword evidence="2" id="KW-0067">ATP-binding</keyword>
<evidence type="ECO:0000256" key="2">
    <source>
        <dbReference type="ARBA" id="ARBA00022840"/>
    </source>
</evidence>
<dbReference type="PANTHER" id="PTHR11638">
    <property type="entry name" value="ATP-DEPENDENT CLP PROTEASE"/>
    <property type="match status" value="1"/>
</dbReference>
<dbReference type="InterPro" id="IPR019489">
    <property type="entry name" value="Clp_ATPase_C"/>
</dbReference>
<evidence type="ECO:0000313" key="5">
    <source>
        <dbReference type="Proteomes" id="UP001396334"/>
    </source>
</evidence>
<dbReference type="InterPro" id="IPR050130">
    <property type="entry name" value="ClpA_ClpB"/>
</dbReference>
<evidence type="ECO:0000259" key="3">
    <source>
        <dbReference type="Pfam" id="PF10431"/>
    </source>
</evidence>
<gene>
    <name evidence="4" type="ORF">V6N11_002028</name>
</gene>